<reference evidence="10" key="1">
    <citation type="submission" date="2016-10" db="EMBL/GenBank/DDBJ databases">
        <authorList>
            <person name="Benchimol M."/>
            <person name="Almeida L.G."/>
            <person name="Vasconcelos A.T."/>
            <person name="Perreira-Neves A."/>
            <person name="Rosa I.A."/>
            <person name="Tasca T."/>
            <person name="Bogo M.R."/>
            <person name="de Souza W."/>
        </authorList>
    </citation>
    <scope>NUCLEOTIDE SEQUENCE [LARGE SCALE GENOMIC DNA]</scope>
    <source>
        <strain evidence="10">K</strain>
    </source>
</reference>
<evidence type="ECO:0000256" key="4">
    <source>
        <dbReference type="ARBA" id="ARBA00022824"/>
    </source>
</evidence>
<evidence type="ECO:0000259" key="9">
    <source>
        <dbReference type="PROSITE" id="PS51847"/>
    </source>
</evidence>
<dbReference type="GO" id="GO:0015914">
    <property type="term" value="P:phospholipid transport"/>
    <property type="evidence" value="ECO:0007669"/>
    <property type="project" value="TreeGrafter"/>
</dbReference>
<sequence>MILLDQNFIQNITKYQLKYLLMKCELKTLIKDLIDIFKRSLFSKMNIEVNMDALQSYVIEDKTSQFITNAVMELLNKSDKFSATFDIENLKFGTKQPTVQLISMKDVDVTLQWHLNTHEFIIPSFKQSNMPFLKSFEFQAPFQAVISVYCKSDCSISISTTLSFDGISPGCIKFPIHATISHIEFTGQITVQYLGDSIVLFFEVPPDFHFDLDLVLGAEEKFFDQYQVRGFISEVLNDWMTKNLVHPNAIKLPISED</sequence>
<evidence type="ECO:0000256" key="3">
    <source>
        <dbReference type="ARBA" id="ARBA00022787"/>
    </source>
</evidence>
<comment type="caution">
    <text evidence="10">The sequence shown here is derived from an EMBL/GenBank/DDBJ whole genome shotgun (WGS) entry which is preliminary data.</text>
</comment>
<keyword evidence="7" id="KW-0496">Mitochondrion</keyword>
<accession>A0A1J4JFH2</accession>
<name>A0A1J4JFH2_9EUKA</name>
<dbReference type="GO" id="GO:0008289">
    <property type="term" value="F:lipid binding"/>
    <property type="evidence" value="ECO:0007669"/>
    <property type="project" value="UniProtKB-KW"/>
</dbReference>
<dbReference type="OrthoDB" id="3356905at2759"/>
<keyword evidence="6" id="KW-0446">Lipid-binding</keyword>
<dbReference type="InterPro" id="IPR031468">
    <property type="entry name" value="SMP_LBD"/>
</dbReference>
<dbReference type="RefSeq" id="XP_068350176.1">
    <property type="nucleotide sequence ID" value="XM_068511039.1"/>
</dbReference>
<dbReference type="Proteomes" id="UP000179807">
    <property type="component" value="Unassembled WGS sequence"/>
</dbReference>
<feature type="domain" description="SMP-LTD" evidence="9">
    <location>
        <begin position="45"/>
        <end position="255"/>
    </location>
</feature>
<proteinExistence type="predicted"/>
<keyword evidence="5" id="KW-0445">Lipid transport</keyword>
<dbReference type="GO" id="GO:0032865">
    <property type="term" value="C:ERMES complex"/>
    <property type="evidence" value="ECO:0007669"/>
    <property type="project" value="InterPro"/>
</dbReference>
<dbReference type="PROSITE" id="PS51847">
    <property type="entry name" value="SMP"/>
    <property type="match status" value="1"/>
</dbReference>
<keyword evidence="8" id="KW-0472">Membrane</keyword>
<evidence type="ECO:0000256" key="6">
    <source>
        <dbReference type="ARBA" id="ARBA00023121"/>
    </source>
</evidence>
<keyword evidence="3" id="KW-1000">Mitochondrion outer membrane</keyword>
<dbReference type="EMBL" id="MLAK01001140">
    <property type="protein sequence ID" value="OHS97039.1"/>
    <property type="molecule type" value="Genomic_DNA"/>
</dbReference>
<evidence type="ECO:0000313" key="10">
    <source>
        <dbReference type="EMBL" id="OHS97039.1"/>
    </source>
</evidence>
<keyword evidence="2" id="KW-0813">Transport</keyword>
<dbReference type="AlphaFoldDB" id="A0A1J4JFH2"/>
<gene>
    <name evidence="10" type="ORF">TRFO_36785</name>
</gene>
<dbReference type="PANTHER" id="PTHR28204">
    <property type="entry name" value="MITOCHONDRIAL DISTRIBUTION AND MORPHOLOGY PROTEIN 12"/>
    <property type="match status" value="1"/>
</dbReference>
<dbReference type="InterPro" id="IPR027532">
    <property type="entry name" value="Mdm12"/>
</dbReference>
<dbReference type="GO" id="GO:1990456">
    <property type="term" value="P:mitochondrion-endoplasmic reticulum membrane tethering"/>
    <property type="evidence" value="ECO:0007669"/>
    <property type="project" value="TreeGrafter"/>
</dbReference>
<dbReference type="PANTHER" id="PTHR28204:SF1">
    <property type="entry name" value="MITOCHONDRIAL DISTRIBUTION AND MORPHOLOGY PROTEIN 12"/>
    <property type="match status" value="1"/>
</dbReference>
<evidence type="ECO:0000256" key="1">
    <source>
        <dbReference type="ARBA" id="ARBA00004370"/>
    </source>
</evidence>
<keyword evidence="11" id="KW-1185">Reference proteome</keyword>
<dbReference type="VEuPathDB" id="TrichDB:TRFO_36785"/>
<dbReference type="GeneID" id="94845743"/>
<comment type="subcellular location">
    <subcellularLocation>
        <location evidence="1">Membrane</location>
    </subcellularLocation>
</comment>
<protein>
    <recommendedName>
        <fullName evidence="9">SMP-LTD domain-containing protein</fullName>
    </recommendedName>
</protein>
<dbReference type="GO" id="GO:0007005">
    <property type="term" value="P:mitochondrion organization"/>
    <property type="evidence" value="ECO:0007669"/>
    <property type="project" value="InterPro"/>
</dbReference>
<organism evidence="10 11">
    <name type="scientific">Tritrichomonas foetus</name>
    <dbReference type="NCBI Taxonomy" id="1144522"/>
    <lineage>
        <taxon>Eukaryota</taxon>
        <taxon>Metamonada</taxon>
        <taxon>Parabasalia</taxon>
        <taxon>Tritrichomonadida</taxon>
        <taxon>Tritrichomonadidae</taxon>
        <taxon>Tritrichomonas</taxon>
    </lineage>
</organism>
<evidence type="ECO:0000256" key="5">
    <source>
        <dbReference type="ARBA" id="ARBA00023055"/>
    </source>
</evidence>
<evidence type="ECO:0000256" key="7">
    <source>
        <dbReference type="ARBA" id="ARBA00023128"/>
    </source>
</evidence>
<evidence type="ECO:0000256" key="8">
    <source>
        <dbReference type="ARBA" id="ARBA00023136"/>
    </source>
</evidence>
<evidence type="ECO:0000313" key="11">
    <source>
        <dbReference type="Proteomes" id="UP000179807"/>
    </source>
</evidence>
<evidence type="ECO:0000256" key="2">
    <source>
        <dbReference type="ARBA" id="ARBA00022448"/>
    </source>
</evidence>
<keyword evidence="4" id="KW-0256">Endoplasmic reticulum</keyword>